<dbReference type="Proteomes" id="UP001367922">
    <property type="component" value="Unassembled WGS sequence"/>
</dbReference>
<feature type="transmembrane region" description="Helical" evidence="1">
    <location>
        <begin position="7"/>
        <end position="29"/>
    </location>
</feature>
<feature type="transmembrane region" description="Helical" evidence="1">
    <location>
        <begin position="143"/>
        <end position="167"/>
    </location>
</feature>
<feature type="transmembrane region" description="Helical" evidence="1">
    <location>
        <begin position="61"/>
        <end position="80"/>
    </location>
</feature>
<dbReference type="NCBIfam" id="NF041646">
    <property type="entry name" value="VC0807_fam"/>
    <property type="match status" value="1"/>
</dbReference>
<feature type="transmembrane region" description="Helical" evidence="1">
    <location>
        <begin position="35"/>
        <end position="54"/>
    </location>
</feature>
<evidence type="ECO:0000313" key="3">
    <source>
        <dbReference type="Proteomes" id="UP001367922"/>
    </source>
</evidence>
<evidence type="ECO:0000256" key="1">
    <source>
        <dbReference type="SAM" id="Phobius"/>
    </source>
</evidence>
<keyword evidence="1" id="KW-0812">Transmembrane</keyword>
<protein>
    <submittedName>
        <fullName evidence="2">VC0807 family protein</fullName>
    </submittedName>
</protein>
<proteinExistence type="predicted"/>
<feature type="transmembrane region" description="Helical" evidence="1">
    <location>
        <begin position="86"/>
        <end position="106"/>
    </location>
</feature>
<organism evidence="2 3">
    <name type="scientific">Bacillus yunxiaonensis</name>
    <dbReference type="NCBI Taxonomy" id="3127665"/>
    <lineage>
        <taxon>Bacteria</taxon>
        <taxon>Bacillati</taxon>
        <taxon>Bacillota</taxon>
        <taxon>Bacilli</taxon>
        <taxon>Bacillales</taxon>
        <taxon>Bacillaceae</taxon>
        <taxon>Bacillus</taxon>
    </lineage>
</organism>
<keyword evidence="1" id="KW-1133">Transmembrane helix</keyword>
<accession>A0ABU8FW52</accession>
<dbReference type="EMBL" id="JBAWSV010000004">
    <property type="protein sequence ID" value="MEI4830230.1"/>
    <property type="molecule type" value="Genomic_DNA"/>
</dbReference>
<keyword evidence="1" id="KW-0472">Membrane</keyword>
<name>A0ABU8FW52_9BACI</name>
<keyword evidence="3" id="KW-1185">Reference proteome</keyword>
<sequence>MERKQIVRGIILSLLINAALPILVYELLLGHVSNITALIIATMIPLVETIIYFLKYRKWDVFAVFMLVGFILGIIAALIGGDERLILIRESFVTGVMGLIFLGSLITRRPLIYYFALRFTVGKTKKEQVAFADKWKNAYFRKVLRIMTAGWGIVLLGEALLKVVLVYSLSVSMFLAISSLVTYGFIGLAIIWTVLYRRKSRQKIDPTKRM</sequence>
<gene>
    <name evidence="2" type="ORF">WAX78_12275</name>
</gene>
<evidence type="ECO:0000313" key="2">
    <source>
        <dbReference type="EMBL" id="MEI4830230.1"/>
    </source>
</evidence>
<dbReference type="RefSeq" id="WP_336482565.1">
    <property type="nucleotide sequence ID" value="NZ_JBAWSV010000004.1"/>
</dbReference>
<reference evidence="2 3" key="1">
    <citation type="submission" date="2024-01" db="EMBL/GenBank/DDBJ databases">
        <title>Seven novel Bacillus-like species.</title>
        <authorList>
            <person name="Liu G."/>
        </authorList>
    </citation>
    <scope>NUCLEOTIDE SEQUENCE [LARGE SCALE GENOMIC DNA]</scope>
    <source>
        <strain evidence="2 3">FJAT-53711</strain>
    </source>
</reference>
<feature type="transmembrane region" description="Helical" evidence="1">
    <location>
        <begin position="173"/>
        <end position="195"/>
    </location>
</feature>
<comment type="caution">
    <text evidence="2">The sequence shown here is derived from an EMBL/GenBank/DDBJ whole genome shotgun (WGS) entry which is preliminary data.</text>
</comment>